<dbReference type="EMBL" id="FNFE01000001">
    <property type="protein sequence ID" value="SDJ65018.1"/>
    <property type="molecule type" value="Genomic_DNA"/>
</dbReference>
<dbReference type="Pfam" id="PF24035">
    <property type="entry name" value="DUF7344"/>
    <property type="match status" value="1"/>
</dbReference>
<keyword evidence="3" id="KW-1185">Reference proteome</keyword>
<proteinExistence type="predicted"/>
<gene>
    <name evidence="2" type="ORF">SAMN04515672_1325</name>
</gene>
<evidence type="ECO:0000313" key="3">
    <source>
        <dbReference type="Proteomes" id="UP000198882"/>
    </source>
</evidence>
<evidence type="ECO:0000259" key="1">
    <source>
        <dbReference type="Pfam" id="PF24035"/>
    </source>
</evidence>
<accession>A0A1G8VG44</accession>
<dbReference type="InterPro" id="IPR055768">
    <property type="entry name" value="DUF7344"/>
</dbReference>
<dbReference type="Proteomes" id="UP000198882">
    <property type="component" value="Unassembled WGS sequence"/>
</dbReference>
<dbReference type="AlphaFoldDB" id="A0A1G8VG44"/>
<evidence type="ECO:0000313" key="2">
    <source>
        <dbReference type="EMBL" id="SDJ65018.1"/>
    </source>
</evidence>
<reference evidence="3" key="1">
    <citation type="submission" date="2016-10" db="EMBL/GenBank/DDBJ databases">
        <authorList>
            <person name="Varghese N."/>
            <person name="Submissions S."/>
        </authorList>
    </citation>
    <scope>NUCLEOTIDE SEQUENCE [LARGE SCALE GENOMIC DNA]</scope>
    <source>
        <strain evidence="3">B4,CECT 8067,JCM 17497</strain>
    </source>
</reference>
<dbReference type="OrthoDB" id="247722at2157"/>
<protein>
    <recommendedName>
        <fullName evidence="1">DUF7344 domain-containing protein</fullName>
    </recommendedName>
</protein>
<feature type="domain" description="DUF7344" evidence="1">
    <location>
        <begin position="15"/>
        <end position="90"/>
    </location>
</feature>
<organism evidence="2 3">
    <name type="scientific">Natronorubrum texcoconense</name>
    <dbReference type="NCBI Taxonomy" id="1095776"/>
    <lineage>
        <taxon>Archaea</taxon>
        <taxon>Methanobacteriati</taxon>
        <taxon>Methanobacteriota</taxon>
        <taxon>Stenosarchaea group</taxon>
        <taxon>Halobacteria</taxon>
        <taxon>Halobacteriales</taxon>
        <taxon>Natrialbaceae</taxon>
        <taxon>Natronorubrum</taxon>
    </lineage>
</organism>
<dbReference type="RefSeq" id="WP_090303747.1">
    <property type="nucleotide sequence ID" value="NZ_FNFE01000001.1"/>
</dbReference>
<sequence>MSLQRDTLERETVYSLLANRVRGYLLRYLSVTDRTTVSEAAQRIADWQRETTATTLESDRTAVLVQLVHNHLPRLSQYDIVEYDRTTEEITPGSNFEAVAPYVSDLEITVDHQ</sequence>
<name>A0A1G8VG44_9EURY</name>